<dbReference type="Gene3D" id="1.20.1290.10">
    <property type="entry name" value="AhpD-like"/>
    <property type="match status" value="1"/>
</dbReference>
<dbReference type="InterPro" id="IPR029032">
    <property type="entry name" value="AhpD-like"/>
</dbReference>
<sequence>MTGTTRIPVAEITGFKGMLIKRFAKKTLGQLPTSIGVYWHHQKVLMDMAAVGGKVKKWDACDEQLKSFAHMAVASRVGCTWCLDFNYFEAHNQDLDMVKAREIPRWRESDVFSPLEREVLAYAEAMTEVEPTVTDEMVASLRAALGDAAVIELTAVVAFANFTTRANVALGIESDGFAAACGLAPMAQPTTPRVVLGS</sequence>
<evidence type="ECO:0000259" key="1">
    <source>
        <dbReference type="Pfam" id="PF02627"/>
    </source>
</evidence>
<gene>
    <name evidence="2" type="ORF">ACFPYL_19655</name>
</gene>
<dbReference type="SUPFAM" id="SSF69118">
    <property type="entry name" value="AhpD-like"/>
    <property type="match status" value="1"/>
</dbReference>
<feature type="domain" description="Carboxymuconolactone decarboxylase-like" evidence="1">
    <location>
        <begin position="49"/>
        <end position="125"/>
    </location>
</feature>
<evidence type="ECO:0000313" key="2">
    <source>
        <dbReference type="EMBL" id="MFC6045310.1"/>
    </source>
</evidence>
<proteinExistence type="predicted"/>
<dbReference type="PANTHER" id="PTHR34846:SF10">
    <property type="entry name" value="CYTOPLASMIC PROTEIN"/>
    <property type="match status" value="1"/>
</dbReference>
<reference evidence="3" key="1">
    <citation type="journal article" date="2019" name="Int. J. Syst. Evol. Microbiol.">
        <title>The Global Catalogue of Microorganisms (GCM) 10K type strain sequencing project: providing services to taxonomists for standard genome sequencing and annotation.</title>
        <authorList>
            <consortium name="The Broad Institute Genomics Platform"/>
            <consortium name="The Broad Institute Genome Sequencing Center for Infectious Disease"/>
            <person name="Wu L."/>
            <person name="Ma J."/>
        </authorList>
    </citation>
    <scope>NUCLEOTIDE SEQUENCE [LARGE SCALE GENOMIC DNA]</scope>
    <source>
        <strain evidence="3">CCUG 54522</strain>
    </source>
</reference>
<keyword evidence="3" id="KW-1185">Reference proteome</keyword>
<evidence type="ECO:0000313" key="3">
    <source>
        <dbReference type="Proteomes" id="UP001596135"/>
    </source>
</evidence>
<dbReference type="InterPro" id="IPR003779">
    <property type="entry name" value="CMD-like"/>
</dbReference>
<dbReference type="EMBL" id="JBHSRJ010000009">
    <property type="protein sequence ID" value="MFC6045310.1"/>
    <property type="molecule type" value="Genomic_DNA"/>
</dbReference>
<name>A0ABW1LN46_9ACTN</name>
<dbReference type="Proteomes" id="UP001596135">
    <property type="component" value="Unassembled WGS sequence"/>
</dbReference>
<accession>A0ABW1LN46</accession>
<dbReference type="RefSeq" id="WP_379158287.1">
    <property type="nucleotide sequence ID" value="NZ_JBHSRJ010000009.1"/>
</dbReference>
<dbReference type="Pfam" id="PF02627">
    <property type="entry name" value="CMD"/>
    <property type="match status" value="1"/>
</dbReference>
<protein>
    <submittedName>
        <fullName evidence="2">Carboxymuconolactone decarboxylase family protein</fullName>
    </submittedName>
</protein>
<dbReference type="PANTHER" id="PTHR34846">
    <property type="entry name" value="4-CARBOXYMUCONOLACTONE DECARBOXYLASE FAMILY PROTEIN (AFU_ORTHOLOGUE AFUA_6G11590)"/>
    <property type="match status" value="1"/>
</dbReference>
<organism evidence="2 3">
    <name type="scientific">Nocardioides hankookensis</name>
    <dbReference type="NCBI Taxonomy" id="443157"/>
    <lineage>
        <taxon>Bacteria</taxon>
        <taxon>Bacillati</taxon>
        <taxon>Actinomycetota</taxon>
        <taxon>Actinomycetes</taxon>
        <taxon>Propionibacteriales</taxon>
        <taxon>Nocardioidaceae</taxon>
        <taxon>Nocardioides</taxon>
    </lineage>
</organism>
<comment type="caution">
    <text evidence="2">The sequence shown here is derived from an EMBL/GenBank/DDBJ whole genome shotgun (WGS) entry which is preliminary data.</text>
</comment>